<comment type="caution">
    <text evidence="1">The sequence shown here is derived from an EMBL/GenBank/DDBJ whole genome shotgun (WGS) entry which is preliminary data.</text>
</comment>
<keyword evidence="2" id="KW-1185">Reference proteome</keyword>
<dbReference type="EMBL" id="WNYA01000006">
    <property type="protein sequence ID" value="KAG8567191.1"/>
    <property type="molecule type" value="Genomic_DNA"/>
</dbReference>
<dbReference type="AlphaFoldDB" id="A0AAV7B155"/>
<dbReference type="Proteomes" id="UP000824782">
    <property type="component" value="Unassembled WGS sequence"/>
</dbReference>
<name>A0AAV7B155_ENGPU</name>
<sequence length="68" mass="7969">MAQSKIFCHPFPESVFHSELSKFIFLTIYYLFESYQTPYYRASLDNVFSVKATRSLTNTKPDIDMSDT</sequence>
<proteinExistence type="predicted"/>
<evidence type="ECO:0000313" key="1">
    <source>
        <dbReference type="EMBL" id="KAG8567191.1"/>
    </source>
</evidence>
<organism evidence="1 2">
    <name type="scientific">Engystomops pustulosus</name>
    <name type="common">Tungara frog</name>
    <name type="synonym">Physalaemus pustulosus</name>
    <dbReference type="NCBI Taxonomy" id="76066"/>
    <lineage>
        <taxon>Eukaryota</taxon>
        <taxon>Metazoa</taxon>
        <taxon>Chordata</taxon>
        <taxon>Craniata</taxon>
        <taxon>Vertebrata</taxon>
        <taxon>Euteleostomi</taxon>
        <taxon>Amphibia</taxon>
        <taxon>Batrachia</taxon>
        <taxon>Anura</taxon>
        <taxon>Neobatrachia</taxon>
        <taxon>Hyloidea</taxon>
        <taxon>Leptodactylidae</taxon>
        <taxon>Leiuperinae</taxon>
        <taxon>Engystomops</taxon>
    </lineage>
</organism>
<protein>
    <submittedName>
        <fullName evidence="1">Uncharacterized protein</fullName>
    </submittedName>
</protein>
<gene>
    <name evidence="1" type="ORF">GDO81_013529</name>
</gene>
<accession>A0AAV7B155</accession>
<reference evidence="1" key="1">
    <citation type="thesis" date="2020" institute="ProQuest LLC" country="789 East Eisenhower Parkway, Ann Arbor, MI, USA">
        <title>Comparative Genomics and Chromosome Evolution.</title>
        <authorList>
            <person name="Mudd A.B."/>
        </authorList>
    </citation>
    <scope>NUCLEOTIDE SEQUENCE</scope>
    <source>
        <strain evidence="1">237g6f4</strain>
        <tissue evidence="1">Blood</tissue>
    </source>
</reference>
<evidence type="ECO:0000313" key="2">
    <source>
        <dbReference type="Proteomes" id="UP000824782"/>
    </source>
</evidence>